<sequence>MPRRLLHDSLNRNRFKGKIMQHFKVLQRRSASDRTRGAVGRDDSKCKALRSLWRPMSTETQPCPFYRLTATTWPRLK</sequence>
<name>A0A844A6B2_RHIFR</name>
<evidence type="ECO:0000313" key="1">
    <source>
        <dbReference type="EMBL" id="MQX08664.1"/>
    </source>
</evidence>
<evidence type="ECO:0000313" key="2">
    <source>
        <dbReference type="Proteomes" id="UP000466694"/>
    </source>
</evidence>
<protein>
    <submittedName>
        <fullName evidence="1">Uncharacterized protein</fullName>
    </submittedName>
</protein>
<proteinExistence type="predicted"/>
<dbReference type="AlphaFoldDB" id="A0A844A6B2"/>
<gene>
    <name evidence="1" type="ORF">GHK48_10285</name>
</gene>
<dbReference type="EMBL" id="WISZ01000084">
    <property type="protein sequence ID" value="MQX08664.1"/>
    <property type="molecule type" value="Genomic_DNA"/>
</dbReference>
<organism evidence="1 2">
    <name type="scientific">Rhizobium fredii</name>
    <name type="common">Sinorhizobium fredii</name>
    <dbReference type="NCBI Taxonomy" id="380"/>
    <lineage>
        <taxon>Bacteria</taxon>
        <taxon>Pseudomonadati</taxon>
        <taxon>Pseudomonadota</taxon>
        <taxon>Alphaproteobacteria</taxon>
        <taxon>Hyphomicrobiales</taxon>
        <taxon>Rhizobiaceae</taxon>
        <taxon>Sinorhizobium/Ensifer group</taxon>
        <taxon>Sinorhizobium</taxon>
    </lineage>
</organism>
<dbReference type="Proteomes" id="UP000466694">
    <property type="component" value="Unassembled WGS sequence"/>
</dbReference>
<comment type="caution">
    <text evidence="1">The sequence shown here is derived from an EMBL/GenBank/DDBJ whole genome shotgun (WGS) entry which is preliminary data.</text>
</comment>
<reference evidence="1 2" key="1">
    <citation type="journal article" date="2013" name="Genome Biol.">
        <title>Comparative genomics of the core and accessory genomes of 48 Sinorhizobium strains comprising five genospecies.</title>
        <authorList>
            <person name="Sugawara M."/>
            <person name="Epstein B."/>
            <person name="Badgley B.D."/>
            <person name="Unno T."/>
            <person name="Xu L."/>
            <person name="Reese J."/>
            <person name="Gyaneshwar P."/>
            <person name="Denny R."/>
            <person name="Mudge J."/>
            <person name="Bharti A.K."/>
            <person name="Farmer A.D."/>
            <person name="May G.D."/>
            <person name="Woodward J.E."/>
            <person name="Medigue C."/>
            <person name="Vallenet D."/>
            <person name="Lajus A."/>
            <person name="Rouy Z."/>
            <person name="Martinez-Vaz B."/>
            <person name="Tiffin P."/>
            <person name="Young N.D."/>
            <person name="Sadowsky M.J."/>
        </authorList>
    </citation>
    <scope>NUCLEOTIDE SEQUENCE [LARGE SCALE GENOMIC DNA]</scope>
    <source>
        <strain evidence="1 2">USDA205</strain>
    </source>
</reference>
<accession>A0A844A6B2</accession>